<proteinExistence type="predicted"/>
<evidence type="ECO:0000313" key="8">
    <source>
        <dbReference type="Proteomes" id="UP000533476"/>
    </source>
</evidence>
<evidence type="ECO:0000256" key="5">
    <source>
        <dbReference type="SAM" id="Phobius"/>
    </source>
</evidence>
<dbReference type="InterPro" id="IPR007267">
    <property type="entry name" value="GtrA_DPMS_TM"/>
</dbReference>
<dbReference type="GO" id="GO:0000271">
    <property type="term" value="P:polysaccharide biosynthetic process"/>
    <property type="evidence" value="ECO:0007669"/>
    <property type="project" value="InterPro"/>
</dbReference>
<dbReference type="Pfam" id="PF04138">
    <property type="entry name" value="GtrA_DPMS_TM"/>
    <property type="match status" value="1"/>
</dbReference>
<comment type="subcellular location">
    <subcellularLocation>
        <location evidence="1">Membrane</location>
        <topology evidence="1">Multi-pass membrane protein</topology>
    </subcellularLocation>
</comment>
<sequence>MAWMASVVLYREAHVPYLVAHAFGFVAGTAVNFPLSRVWAFRRRGPHAARQLVVFVGGTLGGLLINEATVREFVREVKFPVSLAMALGLASAFALNQEGPEPPYATIRMGVPMNALKCGTSSPEKFVIAMARR</sequence>
<evidence type="ECO:0000256" key="2">
    <source>
        <dbReference type="ARBA" id="ARBA00022692"/>
    </source>
</evidence>
<comment type="caution">
    <text evidence="7">The sequence shown here is derived from an EMBL/GenBank/DDBJ whole genome shotgun (WGS) entry which is preliminary data.</text>
</comment>
<name>A0A7Y0Q558_9FIRM</name>
<keyword evidence="2 5" id="KW-0812">Transmembrane</keyword>
<evidence type="ECO:0000259" key="6">
    <source>
        <dbReference type="Pfam" id="PF04138"/>
    </source>
</evidence>
<feature type="domain" description="GtrA/DPMS transmembrane" evidence="6">
    <location>
        <begin position="6"/>
        <end position="96"/>
    </location>
</feature>
<evidence type="ECO:0000256" key="1">
    <source>
        <dbReference type="ARBA" id="ARBA00004141"/>
    </source>
</evidence>
<keyword evidence="4 5" id="KW-0472">Membrane</keyword>
<feature type="transmembrane region" description="Helical" evidence="5">
    <location>
        <begin position="15"/>
        <end position="35"/>
    </location>
</feature>
<dbReference type="EMBL" id="JABBVZ010000240">
    <property type="protein sequence ID" value="NMP25115.1"/>
    <property type="molecule type" value="Genomic_DNA"/>
</dbReference>
<keyword evidence="3 5" id="KW-1133">Transmembrane helix</keyword>
<reference evidence="7 8" key="1">
    <citation type="submission" date="2020-04" db="EMBL/GenBank/DDBJ databases">
        <authorList>
            <person name="Zhang R."/>
            <person name="Schippers A."/>
        </authorList>
    </citation>
    <scope>NUCLEOTIDE SEQUENCE [LARGE SCALE GENOMIC DNA]</scope>
    <source>
        <strain evidence="7 8">DSM 109850</strain>
    </source>
</reference>
<dbReference type="AlphaFoldDB" id="A0A7Y0Q558"/>
<keyword evidence="8" id="KW-1185">Reference proteome</keyword>
<dbReference type="Proteomes" id="UP000533476">
    <property type="component" value="Unassembled WGS sequence"/>
</dbReference>
<protein>
    <submittedName>
        <fullName evidence="7">GtrA family protein</fullName>
    </submittedName>
</protein>
<gene>
    <name evidence="7" type="ORF">HIJ39_22725</name>
</gene>
<dbReference type="GO" id="GO:0016020">
    <property type="term" value="C:membrane"/>
    <property type="evidence" value="ECO:0007669"/>
    <property type="project" value="UniProtKB-SubCell"/>
</dbReference>
<evidence type="ECO:0000256" key="4">
    <source>
        <dbReference type="ARBA" id="ARBA00023136"/>
    </source>
</evidence>
<accession>A0A7Y0Q558</accession>
<evidence type="ECO:0000313" key="7">
    <source>
        <dbReference type="EMBL" id="NMP25115.1"/>
    </source>
</evidence>
<organism evidence="7 8">
    <name type="scientific">Sulfobacillus harzensis</name>
    <dbReference type="NCBI Taxonomy" id="2729629"/>
    <lineage>
        <taxon>Bacteria</taxon>
        <taxon>Bacillati</taxon>
        <taxon>Bacillota</taxon>
        <taxon>Clostridia</taxon>
        <taxon>Eubacteriales</taxon>
        <taxon>Clostridiales Family XVII. Incertae Sedis</taxon>
        <taxon>Sulfobacillus</taxon>
    </lineage>
</organism>
<evidence type="ECO:0000256" key="3">
    <source>
        <dbReference type="ARBA" id="ARBA00022989"/>
    </source>
</evidence>